<evidence type="ECO:0000256" key="1">
    <source>
        <dbReference type="SAM" id="SignalP"/>
    </source>
</evidence>
<accession>A0A6J3M4M2</accession>
<reference evidence="3" key="3">
    <citation type="submission" date="2025-08" db="UniProtKB">
        <authorList>
            <consortium name="RefSeq"/>
        </authorList>
    </citation>
    <scope>IDENTIFICATION</scope>
    <source>
        <strain evidence="3">CBS 342.82</strain>
    </source>
</reference>
<reference evidence="3" key="1">
    <citation type="submission" date="2020-01" db="EMBL/GenBank/DDBJ databases">
        <authorList>
            <consortium name="DOE Joint Genome Institute"/>
            <person name="Haridas S."/>
            <person name="Albert R."/>
            <person name="Binder M."/>
            <person name="Bloem J."/>
            <person name="Labutti K."/>
            <person name="Salamov A."/>
            <person name="Andreopoulos B."/>
            <person name="Baker S.E."/>
            <person name="Barry K."/>
            <person name="Bills G."/>
            <person name="Bluhm B.H."/>
            <person name="Cannon C."/>
            <person name="Castanera R."/>
            <person name="Culley D.E."/>
            <person name="Daum C."/>
            <person name="Ezra D."/>
            <person name="Gonzalez J.B."/>
            <person name="Henrissat B."/>
            <person name="Kuo A."/>
            <person name="Liang C."/>
            <person name="Lipzen A."/>
            <person name="Lutzoni F."/>
            <person name="Magnuson J."/>
            <person name="Mondo S."/>
            <person name="Nolan M."/>
            <person name="Ohm R."/>
            <person name="Pangilinan J."/>
            <person name="Park H.-J."/>
            <person name="Ramirez L."/>
            <person name="Alfaro M."/>
            <person name="Sun H."/>
            <person name="Tritt A."/>
            <person name="Yoshinaga Y."/>
            <person name="Zwiers L.-H."/>
            <person name="Turgeon B.G."/>
            <person name="Goodwin S.B."/>
            <person name="Spatafora J.W."/>
            <person name="Crous P.W."/>
            <person name="Grigoriev I.V."/>
        </authorList>
    </citation>
    <scope>NUCLEOTIDE SEQUENCE</scope>
    <source>
        <strain evidence="3">CBS 342.82</strain>
    </source>
</reference>
<sequence>MKPDIVAALYGAILLAITHSVYAQSYFSCNPDSPYAFFRQPLWRCQVCGDYLRGSAPIGCNPQNATFDDIPVGPIGNYQQTNFTNFVNVADNIPHSLLPLVKPASKPKFAKLAAGKTGILAYNFDAPAGNYVGGFLKTMRFACALPLTIIPVACKVTVATTCTASGGFDPNQVETTVTSYRYAGGLNATLASLTPGLPTQFSCFNNTITAKSLLGAPVDLYLDEVLHGNWVFRNI</sequence>
<name>A0A6J3M4M2_9PEZI</name>
<dbReference type="AlphaFoldDB" id="A0A6J3M4M2"/>
<dbReference type="Proteomes" id="UP000504637">
    <property type="component" value="Unplaced"/>
</dbReference>
<protein>
    <submittedName>
        <fullName evidence="3">Uncharacterized protein</fullName>
    </submittedName>
</protein>
<dbReference type="RefSeq" id="XP_033458888.1">
    <property type="nucleotide sequence ID" value="XM_033607788.1"/>
</dbReference>
<feature type="chain" id="PRO_5026774522" evidence="1">
    <location>
        <begin position="24"/>
        <end position="235"/>
    </location>
</feature>
<evidence type="ECO:0000313" key="3">
    <source>
        <dbReference type="RefSeq" id="XP_033458888.1"/>
    </source>
</evidence>
<proteinExistence type="predicted"/>
<keyword evidence="2" id="KW-1185">Reference proteome</keyword>
<dbReference type="GeneID" id="54365587"/>
<keyword evidence="1" id="KW-0732">Signal</keyword>
<organism evidence="3">
    <name type="scientific">Dissoconium aciculare CBS 342.82</name>
    <dbReference type="NCBI Taxonomy" id="1314786"/>
    <lineage>
        <taxon>Eukaryota</taxon>
        <taxon>Fungi</taxon>
        <taxon>Dikarya</taxon>
        <taxon>Ascomycota</taxon>
        <taxon>Pezizomycotina</taxon>
        <taxon>Dothideomycetes</taxon>
        <taxon>Dothideomycetidae</taxon>
        <taxon>Mycosphaerellales</taxon>
        <taxon>Dissoconiaceae</taxon>
        <taxon>Dissoconium</taxon>
    </lineage>
</organism>
<reference evidence="3" key="2">
    <citation type="submission" date="2020-04" db="EMBL/GenBank/DDBJ databases">
        <authorList>
            <consortium name="NCBI Genome Project"/>
        </authorList>
    </citation>
    <scope>NUCLEOTIDE SEQUENCE</scope>
    <source>
        <strain evidence="3">CBS 342.82</strain>
    </source>
</reference>
<feature type="signal peptide" evidence="1">
    <location>
        <begin position="1"/>
        <end position="23"/>
    </location>
</feature>
<evidence type="ECO:0000313" key="2">
    <source>
        <dbReference type="Proteomes" id="UP000504637"/>
    </source>
</evidence>
<gene>
    <name evidence="3" type="ORF">K489DRAFT_411261</name>
</gene>